<feature type="repeat" description="ANK" evidence="3">
    <location>
        <begin position="466"/>
        <end position="502"/>
    </location>
</feature>
<feature type="repeat" description="ANK" evidence="3">
    <location>
        <begin position="358"/>
        <end position="392"/>
    </location>
</feature>
<sequence length="1334" mass="156187">MNQPFDRKKFIQKKTPKEIIKYLHKEEVDNLHLVNFSKDGETMQKVTNLHLICKYRPEPSLIKESLRLGYDPNLKITKKKVSSFYFVCKNFPDSQEVLQLFLESQVKVNSKNGKKQLTPFHQICRRTQSVSILEAFLKKKCNPLGCDRKSRNCLHHLSRNTNATPEMFELLFNKFKNLDVNLPDKSHTNALMYAVQKISNRIDQIIEIFLDRNVKIDYCNLFARNVMHHAVSNSLVKLSTLELLYSNGASLLALDKDRNTPFHLFCSSNYASDFEIIKFFFDNCGNVNVRNFTPFCEFCKNNSNLEIIKYFIKSGCDVKIIIANKRNLLHLICQNYPTFENIKLLIEEGVDLNKLDRNKYTPMHYLCERENVSFKIVKYMIEKGAKINPFEKKEVKSHFTALQLICENSASSQIIELFLKNGVDPNVKNFMGETSLHLLCSNEKINMGLFEMFKRYGADFTLKTNGESTLLHLILTNHQIASNVEIIEFLLDNGADINSLDESQNTPLHELFLNEKISIELLQIFKLHQKDLLLKNRNGLSPFENIIYQTKAIDLEILNYCVENGFIMKDREKDDYLSTNLIHFFCRNYTISISILKNLNKIGYNFFVLDEYSQTPLHILCKHHPHDGYATIKYILNNCDKKIVNHKDNQSNSALHYLLGFKQFDIKILKFLLKNGANAFQQNCEKVSPILNYFKTRKSVDLYTITLFLNSIKSKRVAMKELLILFQKILQLSGYIPLPIIELFVKYGLELKKVKLSSNKTIFQILFSKSNLLHLDLIKYLISKDVAIYFLKKNTLDYPFLLLCNSPNITFEIFKYWVTQVETNSSFLDVDNKNALHLLFSNSYVTEDLITFSIKYLPRLLKGKSLTLNTPLFEYCSRSTIKLSTLELFEQKGANFLHLNIDKETTFFQYCKYNRSPQLHIIKYFINHHGIHINKNNHKSSSEFLELMKKKTTDIEIVKYFLELGVNVNQKKGRVYGYDTRCGYTALHYCCEVKNPNALEICKLLVKNGAEISLKSMTLNTPLHLACNHKKPNFELVSYLINNGAEINKENNYDDTPLMVLLSRGVIDTNLLYLFIRNNSKIPKKKFLKKKKYFHLINYQREHLKNILRINTKSLNSDLLRLFRSGKVTDYSIKNIKVHKILLESRFQHKITEIEKILIQYDVSQIDNILVWVYSDQIIDDMLLDSVFKQFNFNMLEKKSLRNDMEMLYSNRNGSSDFSIIVNNDELKTHKFILYARSGLYSGFFDFCDQETKSIHDYSGKSKKAMKIILKFLYFEKIYKLDLDSQTIDILDDVQEYFVLDENSCFHYEIDFLWDFYKNEISRKNFSDFILELL</sequence>
<dbReference type="Gene3D" id="1.25.40.20">
    <property type="entry name" value="Ankyrin repeat-containing domain"/>
    <property type="match status" value="5"/>
</dbReference>
<dbReference type="PROSITE" id="PS50297">
    <property type="entry name" value="ANK_REP_REGION"/>
    <property type="match status" value="2"/>
</dbReference>
<dbReference type="Pfam" id="PF12796">
    <property type="entry name" value="Ank_2"/>
    <property type="match status" value="2"/>
</dbReference>
<proteinExistence type="predicted"/>
<gene>
    <name evidence="5" type="ORF">M0813_27651</name>
</gene>
<protein>
    <submittedName>
        <fullName evidence="5">Molting protein mlt-4</fullName>
    </submittedName>
</protein>
<dbReference type="Gene3D" id="3.30.710.10">
    <property type="entry name" value="Potassium Channel Kv1.1, Chain A"/>
    <property type="match status" value="1"/>
</dbReference>
<comment type="caution">
    <text evidence="5">The sequence shown here is derived from an EMBL/GenBank/DDBJ whole genome shotgun (WGS) entry which is preliminary data.</text>
</comment>
<evidence type="ECO:0000256" key="1">
    <source>
        <dbReference type="ARBA" id="ARBA00022737"/>
    </source>
</evidence>
<dbReference type="Pfam" id="PF13637">
    <property type="entry name" value="Ank_4"/>
    <property type="match status" value="1"/>
</dbReference>
<dbReference type="SMART" id="SM00248">
    <property type="entry name" value="ANK"/>
    <property type="match status" value="22"/>
</dbReference>
<dbReference type="EMBL" id="JAOAOG010000242">
    <property type="protein sequence ID" value="KAJ6236906.1"/>
    <property type="molecule type" value="Genomic_DNA"/>
</dbReference>
<reference evidence="5" key="1">
    <citation type="submission" date="2022-08" db="EMBL/GenBank/DDBJ databases">
        <title>Novel sulfate-reducing endosymbionts in the free-living metamonad Anaeramoeba.</title>
        <authorList>
            <person name="Jerlstrom-Hultqvist J."/>
            <person name="Cepicka I."/>
            <person name="Gallot-Lavallee L."/>
            <person name="Salas-Leiva D."/>
            <person name="Curtis B.A."/>
            <person name="Zahonova K."/>
            <person name="Pipaliya S."/>
            <person name="Dacks J."/>
            <person name="Roger A.J."/>
        </authorList>
    </citation>
    <scope>NUCLEOTIDE SEQUENCE</scope>
    <source>
        <strain evidence="5">Schooner1</strain>
    </source>
</reference>
<dbReference type="PANTHER" id="PTHR24198:SF165">
    <property type="entry name" value="ANKYRIN REPEAT-CONTAINING PROTEIN-RELATED"/>
    <property type="match status" value="1"/>
</dbReference>
<dbReference type="Pfam" id="PF00651">
    <property type="entry name" value="BTB"/>
    <property type="match status" value="1"/>
</dbReference>
<evidence type="ECO:0000313" key="6">
    <source>
        <dbReference type="Proteomes" id="UP001150062"/>
    </source>
</evidence>
<feature type="domain" description="BTB" evidence="4">
    <location>
        <begin position="1216"/>
        <end position="1282"/>
    </location>
</feature>
<feature type="repeat" description="ANK" evidence="3">
    <location>
        <begin position="1018"/>
        <end position="1052"/>
    </location>
</feature>
<dbReference type="PROSITE" id="PS50097">
    <property type="entry name" value="BTB"/>
    <property type="match status" value="1"/>
</dbReference>
<name>A0ABQ8XWB2_9EUKA</name>
<dbReference type="PANTHER" id="PTHR24198">
    <property type="entry name" value="ANKYRIN REPEAT AND PROTEIN KINASE DOMAIN-CONTAINING PROTEIN"/>
    <property type="match status" value="1"/>
</dbReference>
<evidence type="ECO:0000256" key="3">
    <source>
        <dbReference type="PROSITE-ProRule" id="PRU00023"/>
    </source>
</evidence>
<dbReference type="SUPFAM" id="SSF48403">
    <property type="entry name" value="Ankyrin repeat"/>
    <property type="match status" value="4"/>
</dbReference>
<keyword evidence="1" id="KW-0677">Repeat</keyword>
<evidence type="ECO:0000313" key="5">
    <source>
        <dbReference type="EMBL" id="KAJ6236906.1"/>
    </source>
</evidence>
<dbReference type="InterPro" id="IPR000210">
    <property type="entry name" value="BTB/POZ_dom"/>
</dbReference>
<dbReference type="PROSITE" id="PS50088">
    <property type="entry name" value="ANK_REPEAT"/>
    <property type="match status" value="4"/>
</dbReference>
<dbReference type="InterPro" id="IPR011333">
    <property type="entry name" value="SKP1/BTB/POZ_sf"/>
</dbReference>
<dbReference type="Proteomes" id="UP001150062">
    <property type="component" value="Unassembled WGS sequence"/>
</dbReference>
<organism evidence="5 6">
    <name type="scientific">Anaeramoeba flamelloides</name>
    <dbReference type="NCBI Taxonomy" id="1746091"/>
    <lineage>
        <taxon>Eukaryota</taxon>
        <taxon>Metamonada</taxon>
        <taxon>Anaeramoebidae</taxon>
        <taxon>Anaeramoeba</taxon>
    </lineage>
</organism>
<feature type="repeat" description="ANK" evidence="3">
    <location>
        <begin position="982"/>
        <end position="1017"/>
    </location>
</feature>
<dbReference type="InterPro" id="IPR002110">
    <property type="entry name" value="Ankyrin_rpt"/>
</dbReference>
<evidence type="ECO:0000256" key="2">
    <source>
        <dbReference type="ARBA" id="ARBA00023043"/>
    </source>
</evidence>
<dbReference type="SUPFAM" id="SSF54695">
    <property type="entry name" value="POZ domain"/>
    <property type="match status" value="1"/>
</dbReference>
<dbReference type="InterPro" id="IPR036770">
    <property type="entry name" value="Ankyrin_rpt-contain_sf"/>
</dbReference>
<keyword evidence="6" id="KW-1185">Reference proteome</keyword>
<accession>A0ABQ8XWB2</accession>
<evidence type="ECO:0000259" key="4">
    <source>
        <dbReference type="PROSITE" id="PS50097"/>
    </source>
</evidence>
<keyword evidence="2 3" id="KW-0040">ANK repeat</keyword>